<keyword evidence="8 10" id="KW-0472">Membrane</keyword>
<evidence type="ECO:0000313" key="11">
    <source>
        <dbReference type="EMBL" id="KAK2194110.1"/>
    </source>
</evidence>
<comment type="caution">
    <text evidence="11">The sequence shown here is derived from an EMBL/GenBank/DDBJ whole genome shotgun (WGS) entry which is preliminary data.</text>
</comment>
<protein>
    <recommendedName>
        <fullName evidence="13">Uronyl 2-sulfotransferase</fullName>
    </recommendedName>
</protein>
<dbReference type="GO" id="GO:0008146">
    <property type="term" value="F:sulfotransferase activity"/>
    <property type="evidence" value="ECO:0007669"/>
    <property type="project" value="InterPro"/>
</dbReference>
<dbReference type="PANTHER" id="PTHR12129:SF15">
    <property type="entry name" value="URONYL 2-SULFOTRANSFERASE"/>
    <property type="match status" value="1"/>
</dbReference>
<evidence type="ECO:0000256" key="8">
    <source>
        <dbReference type="ARBA" id="ARBA00023136"/>
    </source>
</evidence>
<proteinExistence type="inferred from homology"/>
<evidence type="ECO:0000256" key="3">
    <source>
        <dbReference type="ARBA" id="ARBA00022679"/>
    </source>
</evidence>
<dbReference type="EMBL" id="JAODUO010000002">
    <property type="protein sequence ID" value="KAK2194110.1"/>
    <property type="molecule type" value="Genomic_DNA"/>
</dbReference>
<sequence>MASTGQSPMSSHVLCRWKTLLPWVVTLQALVIVWLSTGVGRGYWCTRMVGSVSRKTSQDRPSLSLHSIGLSSLHTPTASPPGRIFFNRVPKCGSSSLLDLMRVASRLNNFTFVECAAYMTFNVDARQAERMAAKINNVSTPMVFERHLHFVNFKTLGVQPEPVYVNIVRDPIDRLESWYYYRRFQEGHERQMSDADRNRTYEECVLGNFSECVEPRGDQAEVGYFKIIPFFCGQHEFCRAPGEAALSEAIQNVKKHYAVIGLVEMYPQFIQTLEVLFPTYFKGITAIYNVLGETIHKQYKTSNRKRASARVRQVMASKLEDEYQLYYYIRRRFVRLYKQLMLSKTKTDITFI</sequence>
<evidence type="ECO:0000256" key="1">
    <source>
        <dbReference type="ARBA" id="ARBA00004323"/>
    </source>
</evidence>
<dbReference type="GO" id="GO:0000139">
    <property type="term" value="C:Golgi membrane"/>
    <property type="evidence" value="ECO:0007669"/>
    <property type="project" value="UniProtKB-SubCell"/>
</dbReference>
<evidence type="ECO:0000256" key="10">
    <source>
        <dbReference type="SAM" id="Phobius"/>
    </source>
</evidence>
<evidence type="ECO:0000256" key="2">
    <source>
        <dbReference type="ARBA" id="ARBA00010569"/>
    </source>
</evidence>
<keyword evidence="12" id="KW-1185">Reference proteome</keyword>
<evidence type="ECO:0000256" key="4">
    <source>
        <dbReference type="ARBA" id="ARBA00022692"/>
    </source>
</evidence>
<comment type="subcellular location">
    <subcellularLocation>
        <location evidence="1">Golgi apparatus membrane</location>
        <topology evidence="1">Single-pass type II membrane protein</topology>
    </subcellularLocation>
</comment>
<name>A0AAD9ULX0_RIDPI</name>
<keyword evidence="3" id="KW-0808">Transferase</keyword>
<dbReference type="Proteomes" id="UP001209878">
    <property type="component" value="Unassembled WGS sequence"/>
</dbReference>
<organism evidence="11 12">
    <name type="scientific">Ridgeia piscesae</name>
    <name type="common">Tubeworm</name>
    <dbReference type="NCBI Taxonomy" id="27915"/>
    <lineage>
        <taxon>Eukaryota</taxon>
        <taxon>Metazoa</taxon>
        <taxon>Spiralia</taxon>
        <taxon>Lophotrochozoa</taxon>
        <taxon>Annelida</taxon>
        <taxon>Polychaeta</taxon>
        <taxon>Sedentaria</taxon>
        <taxon>Canalipalpata</taxon>
        <taxon>Sabellida</taxon>
        <taxon>Siboglinidae</taxon>
        <taxon>Ridgeia</taxon>
    </lineage>
</organism>
<keyword evidence="4 10" id="KW-0812">Transmembrane</keyword>
<dbReference type="Gene3D" id="3.40.50.300">
    <property type="entry name" value="P-loop containing nucleotide triphosphate hydrolases"/>
    <property type="match status" value="1"/>
</dbReference>
<keyword evidence="6 10" id="KW-1133">Transmembrane helix</keyword>
<reference evidence="11" key="1">
    <citation type="journal article" date="2023" name="Mol. Biol. Evol.">
        <title>Third-Generation Sequencing Reveals the Adaptive Role of the Epigenome in Three Deep-Sea Polychaetes.</title>
        <authorList>
            <person name="Perez M."/>
            <person name="Aroh O."/>
            <person name="Sun Y."/>
            <person name="Lan Y."/>
            <person name="Juniper S.K."/>
            <person name="Young C.R."/>
            <person name="Angers B."/>
            <person name="Qian P.Y."/>
        </authorList>
    </citation>
    <scope>NUCLEOTIDE SEQUENCE</scope>
    <source>
        <strain evidence="11">R07B-5</strain>
    </source>
</reference>
<evidence type="ECO:0000256" key="5">
    <source>
        <dbReference type="ARBA" id="ARBA00022968"/>
    </source>
</evidence>
<evidence type="ECO:0000313" key="12">
    <source>
        <dbReference type="Proteomes" id="UP001209878"/>
    </source>
</evidence>
<dbReference type="SUPFAM" id="SSF52540">
    <property type="entry name" value="P-loop containing nucleoside triphosphate hydrolases"/>
    <property type="match status" value="1"/>
</dbReference>
<accession>A0AAD9ULX0</accession>
<dbReference type="PANTHER" id="PTHR12129">
    <property type="entry name" value="HEPARAN SULFATE 2-O-SULFOTRANSFERASE"/>
    <property type="match status" value="1"/>
</dbReference>
<dbReference type="Pfam" id="PF03567">
    <property type="entry name" value="Sulfotransfer_2"/>
    <property type="match status" value="1"/>
</dbReference>
<keyword evidence="7" id="KW-0333">Golgi apparatus</keyword>
<feature type="transmembrane region" description="Helical" evidence="10">
    <location>
        <begin position="20"/>
        <end position="44"/>
    </location>
</feature>
<evidence type="ECO:0008006" key="13">
    <source>
        <dbReference type="Google" id="ProtNLM"/>
    </source>
</evidence>
<evidence type="ECO:0000256" key="9">
    <source>
        <dbReference type="ARBA" id="ARBA00023180"/>
    </source>
</evidence>
<comment type="similarity">
    <text evidence="2">Belongs to the sulfotransferase 3 family.</text>
</comment>
<dbReference type="InterPro" id="IPR027417">
    <property type="entry name" value="P-loop_NTPase"/>
</dbReference>
<keyword evidence="9" id="KW-0325">Glycoprotein</keyword>
<dbReference type="InterPro" id="IPR005331">
    <property type="entry name" value="Sulfotransferase"/>
</dbReference>
<keyword evidence="5" id="KW-0735">Signal-anchor</keyword>
<dbReference type="InterPro" id="IPR007734">
    <property type="entry name" value="Heparan_SO4_2-O-STrfase"/>
</dbReference>
<evidence type="ECO:0000256" key="6">
    <source>
        <dbReference type="ARBA" id="ARBA00022989"/>
    </source>
</evidence>
<evidence type="ECO:0000256" key="7">
    <source>
        <dbReference type="ARBA" id="ARBA00023034"/>
    </source>
</evidence>
<dbReference type="AlphaFoldDB" id="A0AAD9ULX0"/>
<gene>
    <name evidence="11" type="ORF">NP493_2g07030</name>
</gene>